<sequence length="297" mass="33917">MHKEMTSIGPQIPDLPHPFTDSSMPSLPKGIENEFMIPLAPIITVEHPPMTLSPPYTPSSSQCSPALVLSPKDFAPFRAFRTRDNVNYSEVKRRTKKSDDVKCAPPPPKKKKLTKVIVKAGDWKGIGKPIRKRVYINNSTGGQFRPCFDEVERNMDKLILREGDDVTAVTEDEKGERITGVARITKIYVTQKTRDLHAAILWYYLPSQVEDDSITPLPHEIFPSKHLDSLPLRSIIDKVNVLRTSQYIEYMASIARSKTFPYSQEKKVNLDENKFFFARFPYDCVKKKILPREKKGI</sequence>
<evidence type="ECO:0000256" key="1">
    <source>
        <dbReference type="SAM" id="MobiDB-lite"/>
    </source>
</evidence>
<dbReference type="GO" id="GO:0003682">
    <property type="term" value="F:chromatin binding"/>
    <property type="evidence" value="ECO:0007669"/>
    <property type="project" value="InterPro"/>
</dbReference>
<dbReference type="Proteomes" id="UP001432322">
    <property type="component" value="Unassembled WGS sequence"/>
</dbReference>
<protein>
    <recommendedName>
        <fullName evidence="2">BAH domain-containing protein</fullName>
    </recommendedName>
</protein>
<reference evidence="3" key="1">
    <citation type="submission" date="2023-10" db="EMBL/GenBank/DDBJ databases">
        <title>Genome assembly of Pristionchus species.</title>
        <authorList>
            <person name="Yoshida K."/>
            <person name="Sommer R.J."/>
        </authorList>
    </citation>
    <scope>NUCLEOTIDE SEQUENCE</scope>
    <source>
        <strain evidence="3">RS5133</strain>
    </source>
</reference>
<dbReference type="EMBL" id="BTSY01000001">
    <property type="protein sequence ID" value="GMT10579.1"/>
    <property type="molecule type" value="Genomic_DNA"/>
</dbReference>
<evidence type="ECO:0000259" key="2">
    <source>
        <dbReference type="PROSITE" id="PS51038"/>
    </source>
</evidence>
<comment type="caution">
    <text evidence="3">The sequence shown here is derived from an EMBL/GenBank/DDBJ whole genome shotgun (WGS) entry which is preliminary data.</text>
</comment>
<dbReference type="PROSITE" id="PS51038">
    <property type="entry name" value="BAH"/>
    <property type="match status" value="1"/>
</dbReference>
<feature type="domain" description="BAH" evidence="2">
    <location>
        <begin position="158"/>
        <end position="293"/>
    </location>
</feature>
<name>A0AAV5UTZ4_9BILA</name>
<proteinExistence type="predicted"/>
<dbReference type="Gene3D" id="2.30.30.490">
    <property type="match status" value="1"/>
</dbReference>
<dbReference type="InterPro" id="IPR001025">
    <property type="entry name" value="BAH_dom"/>
</dbReference>
<gene>
    <name evidence="3" type="ORF">PFISCL1PPCAC_1876</name>
</gene>
<accession>A0AAV5UTZ4</accession>
<dbReference type="InterPro" id="IPR043151">
    <property type="entry name" value="BAH_sf"/>
</dbReference>
<dbReference type="Pfam" id="PF01426">
    <property type="entry name" value="BAH"/>
    <property type="match status" value="1"/>
</dbReference>
<organism evidence="3 4">
    <name type="scientific">Pristionchus fissidentatus</name>
    <dbReference type="NCBI Taxonomy" id="1538716"/>
    <lineage>
        <taxon>Eukaryota</taxon>
        <taxon>Metazoa</taxon>
        <taxon>Ecdysozoa</taxon>
        <taxon>Nematoda</taxon>
        <taxon>Chromadorea</taxon>
        <taxon>Rhabditida</taxon>
        <taxon>Rhabditina</taxon>
        <taxon>Diplogasteromorpha</taxon>
        <taxon>Diplogasteroidea</taxon>
        <taxon>Neodiplogasteridae</taxon>
        <taxon>Pristionchus</taxon>
    </lineage>
</organism>
<feature type="region of interest" description="Disordered" evidence="1">
    <location>
        <begin position="1"/>
        <end position="20"/>
    </location>
</feature>
<evidence type="ECO:0000313" key="4">
    <source>
        <dbReference type="Proteomes" id="UP001432322"/>
    </source>
</evidence>
<evidence type="ECO:0000313" key="3">
    <source>
        <dbReference type="EMBL" id="GMT10579.1"/>
    </source>
</evidence>
<dbReference type="AlphaFoldDB" id="A0AAV5UTZ4"/>
<keyword evidence="4" id="KW-1185">Reference proteome</keyword>